<proteinExistence type="predicted"/>
<evidence type="ECO:0000313" key="2">
    <source>
        <dbReference type="Proteomes" id="UP000789901"/>
    </source>
</evidence>
<gene>
    <name evidence="1" type="ORF">GMARGA_LOCUS16841</name>
</gene>
<sequence length="52" mass="5771">LVGNLPLAADLEFPKLKKALTGARTGRDSESSYSIDTMRIVNCGCKYLINYY</sequence>
<comment type="caution">
    <text evidence="1">The sequence shown here is derived from an EMBL/GenBank/DDBJ whole genome shotgun (WGS) entry which is preliminary data.</text>
</comment>
<evidence type="ECO:0000313" key="1">
    <source>
        <dbReference type="EMBL" id="CAG8755344.1"/>
    </source>
</evidence>
<feature type="non-terminal residue" evidence="1">
    <location>
        <position position="1"/>
    </location>
</feature>
<keyword evidence="2" id="KW-1185">Reference proteome</keyword>
<protein>
    <submittedName>
        <fullName evidence="1">31726_t:CDS:1</fullName>
    </submittedName>
</protein>
<dbReference type="Proteomes" id="UP000789901">
    <property type="component" value="Unassembled WGS sequence"/>
</dbReference>
<reference evidence="1 2" key="1">
    <citation type="submission" date="2021-06" db="EMBL/GenBank/DDBJ databases">
        <authorList>
            <person name="Kallberg Y."/>
            <person name="Tangrot J."/>
            <person name="Rosling A."/>
        </authorList>
    </citation>
    <scope>NUCLEOTIDE SEQUENCE [LARGE SCALE GENOMIC DNA]</scope>
    <source>
        <strain evidence="1 2">120-4 pot B 10/14</strain>
    </source>
</reference>
<organism evidence="1 2">
    <name type="scientific">Gigaspora margarita</name>
    <dbReference type="NCBI Taxonomy" id="4874"/>
    <lineage>
        <taxon>Eukaryota</taxon>
        <taxon>Fungi</taxon>
        <taxon>Fungi incertae sedis</taxon>
        <taxon>Mucoromycota</taxon>
        <taxon>Glomeromycotina</taxon>
        <taxon>Glomeromycetes</taxon>
        <taxon>Diversisporales</taxon>
        <taxon>Gigasporaceae</taxon>
        <taxon>Gigaspora</taxon>
    </lineage>
</organism>
<dbReference type="EMBL" id="CAJVQB010012424">
    <property type="protein sequence ID" value="CAG8755344.1"/>
    <property type="molecule type" value="Genomic_DNA"/>
</dbReference>
<name>A0ABN7VC27_GIGMA</name>
<accession>A0ABN7VC27</accession>